<keyword evidence="2" id="KW-0496">Mitochondrion</keyword>
<dbReference type="EMBL" id="LC172065">
    <property type="protein sequence ID" value="BBA10571.1"/>
    <property type="molecule type" value="Genomic_DNA"/>
</dbReference>
<name>A0A224ACF0_9EUPU</name>
<keyword evidence="1" id="KW-0472">Membrane</keyword>
<evidence type="ECO:0000256" key="1">
    <source>
        <dbReference type="SAM" id="Phobius"/>
    </source>
</evidence>
<organism evidence="2">
    <name type="scientific">Megalophaedusa puellaris</name>
    <dbReference type="NCBI Taxonomy" id="1885712"/>
    <lineage>
        <taxon>Eukaryota</taxon>
        <taxon>Metazoa</taxon>
        <taxon>Spiralia</taxon>
        <taxon>Lophotrochozoa</taxon>
        <taxon>Mollusca</taxon>
        <taxon>Gastropoda</taxon>
        <taxon>Heterobranchia</taxon>
        <taxon>Euthyneura</taxon>
        <taxon>Panpulmonata</taxon>
        <taxon>Eupulmonata</taxon>
        <taxon>Stylommatophora</taxon>
        <taxon>Helicina</taxon>
        <taxon>Clausilioidea</taxon>
        <taxon>Clausiliidae</taxon>
        <taxon>Phaedusinae</taxon>
        <taxon>Megalophaedusa</taxon>
    </lineage>
</organism>
<keyword evidence="1" id="KW-0812">Transmembrane</keyword>
<dbReference type="Gene3D" id="1.10.287.3510">
    <property type="match status" value="1"/>
</dbReference>
<protein>
    <submittedName>
        <fullName evidence="2">NADH dehydrogenase subunit 4L</fullName>
    </submittedName>
</protein>
<accession>A0A224ACF0</accession>
<proteinExistence type="predicted"/>
<gene>
    <name evidence="2" type="primary">ND4L</name>
</gene>
<reference evidence="2" key="1">
    <citation type="journal article" date="2017" name="Zool. J. Linn. Soc.">
        <title>Molecular phylogeny, frequent parallel evolution and new system of Japanese clausiliid land snails (Gastropoda: Stylommatophora).</title>
        <authorList>
            <person name="Motochin R."/>
            <person name="Wang M."/>
            <person name="Ueshima R."/>
        </authorList>
    </citation>
    <scope>NUCLEOTIDE SEQUENCE</scope>
    <source>
        <strain evidence="2">AK50</strain>
        <tissue evidence="2">Muscle</tissue>
    </source>
</reference>
<keyword evidence="1" id="KW-1133">Transmembrane helix</keyword>
<evidence type="ECO:0000313" key="2">
    <source>
        <dbReference type="EMBL" id="BBA10571.1"/>
    </source>
</evidence>
<feature type="transmembrane region" description="Helical" evidence="1">
    <location>
        <begin position="30"/>
        <end position="47"/>
    </location>
</feature>
<feature type="transmembrane region" description="Helical" evidence="1">
    <location>
        <begin position="54"/>
        <end position="79"/>
    </location>
</feature>
<dbReference type="AlphaFoldDB" id="A0A224ACF0"/>
<sequence length="91" mass="10256">MFILYLLSLLMVFLLLLFFSYQSVYLNALLVLESMVLSSLVLSLFLLSTSMNNLYIFMLLLTLGVCEAGLGLSLLMSYIKITGSSYIMSKF</sequence>
<geneLocation type="mitochondrion" evidence="2"/>